<feature type="repeat" description="WD" evidence="7">
    <location>
        <begin position="306"/>
        <end position="340"/>
    </location>
</feature>
<evidence type="ECO:0000256" key="6">
    <source>
        <dbReference type="ARBA" id="ARBA00023242"/>
    </source>
</evidence>
<feature type="repeat" description="WD" evidence="7">
    <location>
        <begin position="253"/>
        <end position="295"/>
    </location>
</feature>
<dbReference type="InterPro" id="IPR015943">
    <property type="entry name" value="WD40/YVTN_repeat-like_dom_sf"/>
</dbReference>
<dbReference type="InterPro" id="IPR036322">
    <property type="entry name" value="WD40_repeat_dom_sf"/>
</dbReference>
<evidence type="ECO:0000256" key="7">
    <source>
        <dbReference type="PROSITE-ProRule" id="PRU00221"/>
    </source>
</evidence>
<feature type="repeat" description="WD" evidence="7">
    <location>
        <begin position="125"/>
        <end position="160"/>
    </location>
</feature>
<reference evidence="8" key="2">
    <citation type="submission" date="2025-08" db="UniProtKB">
        <authorList>
            <consortium name="Ensembl"/>
        </authorList>
    </citation>
    <scope>IDENTIFICATION</scope>
</reference>
<dbReference type="SMART" id="SM00320">
    <property type="entry name" value="WD40"/>
    <property type="match status" value="5"/>
</dbReference>
<dbReference type="GO" id="GO:0005634">
    <property type="term" value="C:nucleus"/>
    <property type="evidence" value="ECO:0007669"/>
    <property type="project" value="UniProtKB-SubCell"/>
</dbReference>
<keyword evidence="5" id="KW-0677">Repeat</keyword>
<dbReference type="Pfam" id="PF00400">
    <property type="entry name" value="WD40"/>
    <property type="match status" value="3"/>
</dbReference>
<dbReference type="InterPro" id="IPR001680">
    <property type="entry name" value="WD40_rpt"/>
</dbReference>
<reference evidence="8" key="1">
    <citation type="submission" date="2019-03" db="EMBL/GenBank/DDBJ databases">
        <title>Genome sequencing and reference-guided assembly of Black Bengal Goat (Capra hircus).</title>
        <authorList>
            <person name="Siddiki A.Z."/>
            <person name="Baten A."/>
            <person name="Billah M."/>
            <person name="Alam M.A.U."/>
            <person name="Shawrob K.S.M."/>
            <person name="Saha S."/>
            <person name="Chowdhury M."/>
            <person name="Rahman A.H."/>
            <person name="Stear M."/>
            <person name="Miah G."/>
            <person name="Das G.B."/>
            <person name="Hossain M.M."/>
            <person name="Kumkum M."/>
            <person name="Islam M.S."/>
            <person name="Mollah A.M."/>
            <person name="Ahsan A."/>
            <person name="Tusar F."/>
            <person name="Khan M.K.I."/>
        </authorList>
    </citation>
    <scope>NUCLEOTIDE SEQUENCE [LARGE SCALE GENOMIC DNA]</scope>
</reference>
<dbReference type="AlphaFoldDB" id="A0A8C2QTN0"/>
<dbReference type="SUPFAM" id="SSF50978">
    <property type="entry name" value="WD40 repeat-like"/>
    <property type="match status" value="1"/>
</dbReference>
<dbReference type="Ensembl" id="ENSCHIT00010009868.1">
    <property type="protein sequence ID" value="ENSCHIP00010007072.1"/>
    <property type="gene ID" value="ENSCHIG00010005099.1"/>
</dbReference>
<accession>A0A8C2QTN0</accession>
<dbReference type="GO" id="GO:0006260">
    <property type="term" value="P:DNA replication"/>
    <property type="evidence" value="ECO:0007669"/>
    <property type="project" value="UniProtKB-KW"/>
</dbReference>
<dbReference type="Gene3D" id="2.130.10.10">
    <property type="entry name" value="YVTN repeat-like/Quinoprotein amine dehydrogenase"/>
    <property type="match status" value="1"/>
</dbReference>
<dbReference type="PROSITE" id="PS00678">
    <property type="entry name" value="WD_REPEATS_1"/>
    <property type="match status" value="2"/>
</dbReference>
<dbReference type="InterPro" id="IPR020472">
    <property type="entry name" value="WD40_PAC1"/>
</dbReference>
<organism evidence="8">
    <name type="scientific">Capra hircus</name>
    <name type="common">Goat</name>
    <dbReference type="NCBI Taxonomy" id="9925"/>
    <lineage>
        <taxon>Eukaryota</taxon>
        <taxon>Metazoa</taxon>
        <taxon>Chordata</taxon>
        <taxon>Craniata</taxon>
        <taxon>Vertebrata</taxon>
        <taxon>Euteleostomi</taxon>
        <taxon>Mammalia</taxon>
        <taxon>Eutheria</taxon>
        <taxon>Laurasiatheria</taxon>
        <taxon>Artiodactyla</taxon>
        <taxon>Ruminantia</taxon>
        <taxon>Pecora</taxon>
        <taxon>Bovidae</taxon>
        <taxon>Caprinae</taxon>
        <taxon>Capra</taxon>
    </lineage>
</organism>
<keyword evidence="4" id="KW-0235">DNA replication</keyword>
<evidence type="ECO:0008006" key="9">
    <source>
        <dbReference type="Google" id="ProtNLM"/>
    </source>
</evidence>
<evidence type="ECO:0000256" key="2">
    <source>
        <dbReference type="ARBA" id="ARBA00009341"/>
    </source>
</evidence>
<evidence type="ECO:0000256" key="1">
    <source>
        <dbReference type="ARBA" id="ARBA00004123"/>
    </source>
</evidence>
<protein>
    <recommendedName>
        <fullName evidence="9">Histone-binding protein RBBP4 N-terminal domain-containing protein</fullName>
    </recommendedName>
</protein>
<dbReference type="PROSITE" id="PS50082">
    <property type="entry name" value="WD_REPEATS_2"/>
    <property type="match status" value="3"/>
</dbReference>
<comment type="subcellular location">
    <subcellularLocation>
        <location evidence="1">Nucleus</location>
    </subcellularLocation>
</comment>
<keyword evidence="3 7" id="KW-0853">WD repeat</keyword>
<comment type="similarity">
    <text evidence="2">Belongs to the WD repeat RBAP46/RBAP48/MSI1 family.</text>
</comment>
<name>A0A8C2QTN0_CAPHI</name>
<proteinExistence type="inferred from homology"/>
<dbReference type="PANTHER" id="PTHR22850">
    <property type="entry name" value="WD40 REPEAT FAMILY"/>
    <property type="match status" value="1"/>
</dbReference>
<evidence type="ECO:0000256" key="5">
    <source>
        <dbReference type="ARBA" id="ARBA00022737"/>
    </source>
</evidence>
<keyword evidence="6" id="KW-0539">Nucleus</keyword>
<dbReference type="InterPro" id="IPR050459">
    <property type="entry name" value="WD_repeat_RBAP46/RBAP48/MSI1"/>
</dbReference>
<dbReference type="InterPro" id="IPR019775">
    <property type="entry name" value="WD40_repeat_CS"/>
</dbReference>
<dbReference type="PROSITE" id="PS50294">
    <property type="entry name" value="WD_REPEATS_REGION"/>
    <property type="match status" value="2"/>
</dbReference>
<evidence type="ECO:0000256" key="4">
    <source>
        <dbReference type="ARBA" id="ARBA00022705"/>
    </source>
</evidence>
<dbReference type="PRINTS" id="PR00320">
    <property type="entry name" value="GPROTEINBRPT"/>
</dbReference>
<sequence length="361" mass="40076">SPGLLEAPLFTERWYSSTSPGDTHTSDEQNHLVIASMQLPNDDVQFDASHNSEKGEFGGFGSVSGQIVLEIKINLEGEVNRACYMPQNPCIIATKTPSSDVLGFGYTKHPSKLDPSGEYNPDLRLCGHQKEGYRLSWNPNLSGHLLSASDDHTICLWDISAVPKKGKVVDAKTIFTGHTAVVDEVSWRLLHESLFGLVADDQKLMIWHTPSNNTSKPSHSVDAHTAQVNCLSFTDKTVALWDLRNLKLKLHPFESHKDEIVQVQWSPHNETILASSGIDHRLNVWDLKGQSPEDAEDGPPELLFVYGGHIAKISAFSWNPNEPWVICSISEDNIMQVWQMAENIYNDEDPEESVAPEGQGS</sequence>
<evidence type="ECO:0000256" key="3">
    <source>
        <dbReference type="ARBA" id="ARBA00022574"/>
    </source>
</evidence>
<evidence type="ECO:0000313" key="8">
    <source>
        <dbReference type="Ensembl" id="ENSCHIP00010007072.1"/>
    </source>
</evidence>